<organism evidence="2 3">
    <name type="scientific">Paenisporosarcina antarctica</name>
    <dbReference type="NCBI Taxonomy" id="417367"/>
    <lineage>
        <taxon>Bacteria</taxon>
        <taxon>Bacillati</taxon>
        <taxon>Bacillota</taxon>
        <taxon>Bacilli</taxon>
        <taxon>Bacillales</taxon>
        <taxon>Caryophanaceae</taxon>
        <taxon>Paenisporosarcina</taxon>
    </lineage>
</organism>
<accession>A0A4P6ZZB7</accession>
<gene>
    <name evidence="2" type="ORF">E2636_07050</name>
</gene>
<dbReference type="InterPro" id="IPR009574">
    <property type="entry name" value="DUF1189"/>
</dbReference>
<evidence type="ECO:0000313" key="3">
    <source>
        <dbReference type="Proteomes" id="UP000294292"/>
    </source>
</evidence>
<keyword evidence="1" id="KW-0472">Membrane</keyword>
<keyword evidence="1" id="KW-0812">Transmembrane</keyword>
<sequence length="165" mass="18966">MSLIQIFIASITNPKKIAAFRLLPIGKVLQYVFLFVTILSVLSFINFTTGFRENSSSIEGLLDHVEDIEWIIYPFAFIIQFIMTTLLLFIRISLVAFGGMFILKLLNRRGDYRHVWRSTAFAYTTPTIISLVFLYTGLTDGWITIIATLICIFYLGLALKYYPQK</sequence>
<dbReference type="Proteomes" id="UP000294292">
    <property type="component" value="Chromosome"/>
</dbReference>
<dbReference type="Pfam" id="PF06691">
    <property type="entry name" value="DUF1189"/>
    <property type="match status" value="1"/>
</dbReference>
<reference evidence="2 3" key="1">
    <citation type="submission" date="2019-03" db="EMBL/GenBank/DDBJ databases">
        <title>Complete genome sequence of Paenisporosarcina antarctica CGMCC 1.6503T.</title>
        <authorList>
            <person name="Rong J.-C."/>
            <person name="Chi N.-Y."/>
            <person name="Zhang Q.-F."/>
        </authorList>
    </citation>
    <scope>NUCLEOTIDE SEQUENCE [LARGE SCALE GENOMIC DNA]</scope>
    <source>
        <strain evidence="2 3">CGMCC 1.6503</strain>
    </source>
</reference>
<dbReference type="AlphaFoldDB" id="A0A4P6ZZB7"/>
<dbReference type="KEGG" id="panc:E2636_07050"/>
<feature type="transmembrane region" description="Helical" evidence="1">
    <location>
        <begin position="141"/>
        <end position="162"/>
    </location>
</feature>
<feature type="transmembrane region" description="Helical" evidence="1">
    <location>
        <begin position="71"/>
        <end position="103"/>
    </location>
</feature>
<proteinExistence type="predicted"/>
<feature type="transmembrane region" description="Helical" evidence="1">
    <location>
        <begin position="31"/>
        <end position="51"/>
    </location>
</feature>
<name>A0A4P6ZZB7_9BACL</name>
<keyword evidence="3" id="KW-1185">Reference proteome</keyword>
<evidence type="ECO:0000313" key="2">
    <source>
        <dbReference type="EMBL" id="QBP40896.1"/>
    </source>
</evidence>
<protein>
    <submittedName>
        <fullName evidence="2">DUF1189 domain-containing protein</fullName>
    </submittedName>
</protein>
<keyword evidence="1" id="KW-1133">Transmembrane helix</keyword>
<evidence type="ECO:0000256" key="1">
    <source>
        <dbReference type="SAM" id="Phobius"/>
    </source>
</evidence>
<dbReference type="EMBL" id="CP038015">
    <property type="protein sequence ID" value="QBP40896.1"/>
    <property type="molecule type" value="Genomic_DNA"/>
</dbReference>
<dbReference type="OrthoDB" id="1903376at2"/>
<dbReference type="RefSeq" id="WP_134209567.1">
    <property type="nucleotide sequence ID" value="NZ_CP038015.1"/>
</dbReference>
<feature type="transmembrane region" description="Helical" evidence="1">
    <location>
        <begin position="115"/>
        <end position="135"/>
    </location>
</feature>